<dbReference type="GO" id="GO:0016747">
    <property type="term" value="F:acyltransferase activity, transferring groups other than amino-acyl groups"/>
    <property type="evidence" value="ECO:0007669"/>
    <property type="project" value="InterPro"/>
</dbReference>
<evidence type="ECO:0000313" key="4">
    <source>
        <dbReference type="EMBL" id="PGH34900.1"/>
    </source>
</evidence>
<feature type="region of interest" description="Disordered" evidence="1">
    <location>
        <begin position="1"/>
        <end position="57"/>
    </location>
</feature>
<proteinExistence type="predicted"/>
<feature type="transmembrane region" description="Helical" evidence="2">
    <location>
        <begin position="426"/>
        <end position="443"/>
    </location>
</feature>
<name>A0A2B7ZNM5_9EURO</name>
<dbReference type="InterPro" id="IPR050879">
    <property type="entry name" value="Acyltransferase_3"/>
</dbReference>
<feature type="transmembrane region" description="Helical" evidence="2">
    <location>
        <begin position="507"/>
        <end position="529"/>
    </location>
</feature>
<dbReference type="InterPro" id="IPR002656">
    <property type="entry name" value="Acyl_transf_3_dom"/>
</dbReference>
<evidence type="ECO:0000313" key="5">
    <source>
        <dbReference type="Proteomes" id="UP000226031"/>
    </source>
</evidence>
<dbReference type="STRING" id="73230.A0A2B7ZNM5"/>
<feature type="transmembrane region" description="Helical" evidence="2">
    <location>
        <begin position="541"/>
        <end position="562"/>
    </location>
</feature>
<accession>A0A2B7ZNM5</accession>
<feature type="domain" description="Acyltransferase 3" evidence="3">
    <location>
        <begin position="113"/>
        <end position="345"/>
    </location>
</feature>
<sequence>MIEQDSRPRTYHEKSTVSECRLAPIDKQASRLNSSAGPSSATKSHHNRDGYSDLNSNLSSNLDPNLYGDSLSLEERSMQSLERFCVAIVPSFLHHLIEPRSTQYVPQKLHSIAALDGLRGWACLLVFNFHFFFTYTHKTAVGWGFDEENRGIHQLPIVHMLISGHVMVTIFFVISGYVLSYKPLKLLRSHSWEQAFHTLASSTFRRGLRLYIPSTVGTFCVFIGVRLGFYRYSTWVRDEGHTILGTNEQHPPFFESFIEQFMDWYLTVAHLLDPWNWNLNYNFYNPHLWTIPVEFRCSMVLFLTIICLSRFRSWIRLSLVSCLICYCIRWGRWDVVLFLSGMLMAEVDIIHGIWETPLPAPLPSSTTIPLQNLHEHEPVHDDINNNLINHLDNSNCTTNTNDIENAQYTAPTIGSSRASHRSPRRLLWLSLFIVGLFIGSSPNNSPQHTPFYRTLASTLTPSTYPEQHRFLQSLGAIIIVCSINHSVDLQKLFTNALAQYLGRISYAFYIVHGPILHSLGYALMPNIWALTGKETDAQYCFGFAIGWLVCLPVSIWAGDMFWRAVDVPTVKFSRWAERRLLVDGL</sequence>
<feature type="transmembrane region" description="Helical" evidence="2">
    <location>
        <begin position="157"/>
        <end position="179"/>
    </location>
</feature>
<keyword evidence="5" id="KW-1185">Reference proteome</keyword>
<dbReference type="AlphaFoldDB" id="A0A2B7ZNM5"/>
<evidence type="ECO:0000256" key="1">
    <source>
        <dbReference type="SAM" id="MobiDB-lite"/>
    </source>
</evidence>
<dbReference type="PANTHER" id="PTHR23028:SF134">
    <property type="entry name" value="PUTATIVE (AFU_ORTHOLOGUE AFUA_4G08520)-RELATED"/>
    <property type="match status" value="1"/>
</dbReference>
<feature type="compositionally biased region" description="Basic and acidic residues" evidence="1">
    <location>
        <begin position="1"/>
        <end position="16"/>
    </location>
</feature>
<feature type="transmembrane region" description="Helical" evidence="2">
    <location>
        <begin position="210"/>
        <end position="229"/>
    </location>
</feature>
<dbReference type="EMBL" id="PDND01000031">
    <property type="protein sequence ID" value="PGH34900.1"/>
    <property type="molecule type" value="Genomic_DNA"/>
</dbReference>
<keyword evidence="2" id="KW-0812">Transmembrane</keyword>
<feature type="compositionally biased region" description="Polar residues" evidence="1">
    <location>
        <begin position="30"/>
        <end position="42"/>
    </location>
</feature>
<dbReference type="VEuPathDB" id="FungiDB:EMCG_07916"/>
<feature type="transmembrane region" description="Helical" evidence="2">
    <location>
        <begin position="287"/>
        <end position="308"/>
    </location>
</feature>
<evidence type="ECO:0000256" key="2">
    <source>
        <dbReference type="SAM" id="Phobius"/>
    </source>
</evidence>
<dbReference type="Pfam" id="PF01757">
    <property type="entry name" value="Acyl_transf_3"/>
    <property type="match status" value="2"/>
</dbReference>
<feature type="domain" description="Acyltransferase 3" evidence="3">
    <location>
        <begin position="421"/>
        <end position="555"/>
    </location>
</feature>
<evidence type="ECO:0000259" key="3">
    <source>
        <dbReference type="Pfam" id="PF01757"/>
    </source>
</evidence>
<dbReference type="PANTHER" id="PTHR23028">
    <property type="entry name" value="ACETYLTRANSFERASE"/>
    <property type="match status" value="1"/>
</dbReference>
<gene>
    <name evidence="4" type="ORF">GX50_02251</name>
</gene>
<organism evidence="4 5">
    <name type="scientific">[Emmonsia] crescens</name>
    <dbReference type="NCBI Taxonomy" id="73230"/>
    <lineage>
        <taxon>Eukaryota</taxon>
        <taxon>Fungi</taxon>
        <taxon>Dikarya</taxon>
        <taxon>Ascomycota</taxon>
        <taxon>Pezizomycotina</taxon>
        <taxon>Eurotiomycetes</taxon>
        <taxon>Eurotiomycetidae</taxon>
        <taxon>Onygenales</taxon>
        <taxon>Ajellomycetaceae</taxon>
        <taxon>Emergomyces</taxon>
    </lineage>
</organism>
<dbReference type="Proteomes" id="UP000226031">
    <property type="component" value="Unassembled WGS sequence"/>
</dbReference>
<reference evidence="4 5" key="1">
    <citation type="submission" date="2017-10" db="EMBL/GenBank/DDBJ databases">
        <title>Comparative genomics in systemic dimorphic fungi from Ajellomycetaceae.</title>
        <authorList>
            <person name="Munoz J.F."/>
            <person name="Mcewen J.G."/>
            <person name="Clay O.K."/>
            <person name="Cuomo C.A."/>
        </authorList>
    </citation>
    <scope>NUCLEOTIDE SEQUENCE [LARGE SCALE GENOMIC DNA]</scope>
    <source>
        <strain evidence="4 5">UAMH4076</strain>
    </source>
</reference>
<comment type="caution">
    <text evidence="4">The sequence shown here is derived from an EMBL/GenBank/DDBJ whole genome shotgun (WGS) entry which is preliminary data.</text>
</comment>
<feature type="transmembrane region" description="Helical" evidence="2">
    <location>
        <begin position="118"/>
        <end position="137"/>
    </location>
</feature>
<keyword evidence="2" id="KW-0472">Membrane</keyword>
<protein>
    <recommendedName>
        <fullName evidence="3">Acyltransferase 3 domain-containing protein</fullName>
    </recommendedName>
</protein>
<keyword evidence="2" id="KW-1133">Transmembrane helix</keyword>